<dbReference type="InterPro" id="IPR023267">
    <property type="entry name" value="RCMT"/>
</dbReference>
<dbReference type="InterPro" id="IPR001678">
    <property type="entry name" value="MeTrfase_RsmB-F_NOP2_dom"/>
</dbReference>
<dbReference type="eggNOG" id="COG0781">
    <property type="taxonomic scope" value="Bacteria"/>
</dbReference>
<dbReference type="OrthoDB" id="9810297at2"/>
<evidence type="ECO:0000256" key="5">
    <source>
        <dbReference type="PROSITE-ProRule" id="PRU01023"/>
    </source>
</evidence>
<dbReference type="GO" id="GO:0001510">
    <property type="term" value="P:RNA methylation"/>
    <property type="evidence" value="ECO:0007669"/>
    <property type="project" value="InterPro"/>
</dbReference>
<dbReference type="Pfam" id="PF01189">
    <property type="entry name" value="Methyltr_RsmB-F"/>
    <property type="match status" value="1"/>
</dbReference>
<evidence type="ECO:0000313" key="8">
    <source>
        <dbReference type="Proteomes" id="UP000001505"/>
    </source>
</evidence>
<dbReference type="InterPro" id="IPR049560">
    <property type="entry name" value="MeTrfase_RsmB-F_NOP2_cat"/>
</dbReference>
<dbReference type="Proteomes" id="UP000001505">
    <property type="component" value="Chromosome"/>
</dbReference>
<dbReference type="PANTHER" id="PTHR22807">
    <property type="entry name" value="NOP2 YEAST -RELATED NOL1/NOP2/FMU SUN DOMAIN-CONTAINING"/>
    <property type="match status" value="1"/>
</dbReference>
<keyword evidence="8" id="KW-1185">Reference proteome</keyword>
<dbReference type="InterPro" id="IPR029063">
    <property type="entry name" value="SAM-dependent_MTases_sf"/>
</dbReference>
<evidence type="ECO:0000259" key="6">
    <source>
        <dbReference type="PROSITE" id="PS51686"/>
    </source>
</evidence>
<evidence type="ECO:0000256" key="3">
    <source>
        <dbReference type="ARBA" id="ARBA00022691"/>
    </source>
</evidence>
<keyword evidence="2 5" id="KW-0808">Transferase</keyword>
<dbReference type="GO" id="GO:0006355">
    <property type="term" value="P:regulation of DNA-templated transcription"/>
    <property type="evidence" value="ECO:0007669"/>
    <property type="project" value="InterPro"/>
</dbReference>
<dbReference type="KEGG" id="wch:wcw_0146"/>
<accession>D6YTR0</accession>
<dbReference type="SUPFAM" id="SSF48013">
    <property type="entry name" value="NusB-like"/>
    <property type="match status" value="1"/>
</dbReference>
<dbReference type="PANTHER" id="PTHR22807:SF30">
    <property type="entry name" value="28S RRNA (CYTOSINE(4447)-C(5))-METHYLTRANSFERASE-RELATED"/>
    <property type="match status" value="1"/>
</dbReference>
<dbReference type="InterPro" id="IPR006027">
    <property type="entry name" value="NusB_RsmB_TIM44"/>
</dbReference>
<keyword evidence="1 5" id="KW-0489">Methyltransferase</keyword>
<comment type="caution">
    <text evidence="5">Lacks conserved residue(s) required for the propagation of feature annotation.</text>
</comment>
<protein>
    <submittedName>
        <fullName evidence="7">Putative ribosomal RNA small subunit methyltransferase B</fullName>
        <ecNumber evidence="7">2.1.1.-</ecNumber>
    </submittedName>
</protein>
<evidence type="ECO:0000256" key="2">
    <source>
        <dbReference type="ARBA" id="ARBA00022679"/>
    </source>
</evidence>
<dbReference type="CDD" id="cd02440">
    <property type="entry name" value="AdoMet_MTases"/>
    <property type="match status" value="1"/>
</dbReference>
<evidence type="ECO:0000313" key="7">
    <source>
        <dbReference type="EMBL" id="ADI37521.1"/>
    </source>
</evidence>
<proteinExistence type="inferred from homology"/>
<gene>
    <name evidence="7" type="primary">rsmB1</name>
    <name evidence="7" type="ordered locus">wcw_0146</name>
</gene>
<keyword evidence="4 5" id="KW-0694">RNA-binding</keyword>
<dbReference type="eggNOG" id="COG0144">
    <property type="taxonomic scope" value="Bacteria"/>
</dbReference>
<dbReference type="GO" id="GO:0008173">
    <property type="term" value="F:RNA methyltransferase activity"/>
    <property type="evidence" value="ECO:0007669"/>
    <property type="project" value="InterPro"/>
</dbReference>
<dbReference type="PROSITE" id="PS51686">
    <property type="entry name" value="SAM_MT_RSMB_NOP"/>
    <property type="match status" value="1"/>
</dbReference>
<dbReference type="GO" id="GO:0003723">
    <property type="term" value="F:RNA binding"/>
    <property type="evidence" value="ECO:0007669"/>
    <property type="project" value="UniProtKB-UniRule"/>
</dbReference>
<dbReference type="AlphaFoldDB" id="D6YTR0"/>
<dbReference type="EC" id="2.1.1.-" evidence="7"/>
<dbReference type="SUPFAM" id="SSF53335">
    <property type="entry name" value="S-adenosyl-L-methionine-dependent methyltransferases"/>
    <property type="match status" value="1"/>
</dbReference>
<feature type="binding site" evidence="5">
    <location>
        <position position="321"/>
    </location>
    <ligand>
        <name>S-adenosyl-L-methionine</name>
        <dbReference type="ChEBI" id="CHEBI:59789"/>
    </ligand>
</feature>
<feature type="active site" description="Nucleophile" evidence="5">
    <location>
        <position position="374"/>
    </location>
</feature>
<dbReference type="RefSeq" id="WP_013181249.1">
    <property type="nucleotide sequence ID" value="NC_014225.1"/>
</dbReference>
<name>D6YTR0_WADCW</name>
<comment type="similarity">
    <text evidence="5">Belongs to the class I-like SAM-binding methyltransferase superfamily. RsmB/NOP family.</text>
</comment>
<dbReference type="STRING" id="716544.wcw_0146"/>
<dbReference type="Gene3D" id="3.40.50.150">
    <property type="entry name" value="Vaccinia Virus protein VP39"/>
    <property type="match status" value="1"/>
</dbReference>
<dbReference type="Gene3D" id="1.10.940.10">
    <property type="entry name" value="NusB-like"/>
    <property type="match status" value="1"/>
</dbReference>
<feature type="binding site" evidence="5">
    <location>
        <position position="279"/>
    </location>
    <ligand>
        <name>S-adenosyl-L-methionine</name>
        <dbReference type="ChEBI" id="CHEBI:59789"/>
    </ligand>
</feature>
<sequence>MDITKTKNPREAAYLALLSSAREESFLIDSLAQWQAKCRPSIQDYHLAREVAYGTTRMALALDHLALQLADKKKLALKLREKILFRMGLYQFHYMDKIPLYAIVDETIKIAKIHCHESFVKFLNACLRKVEEIDPQLPKGETVPELSIRYSYPAYYVQELVQNFGLEKAEEIMEAGNRPSQTMFRVRPQASRPKEANGEIDFLAGTRCGMGVIRDPSLISNISSSSDYYIQNATPAELMSSLAQDFGAPKNILDLCSSPGGKLILAHDLYPDAELSANDVSSGKLKPLSENCAKYGISTTLSSVRGEEFPLAQKFDLVILDVPCSNTGVLNKRPEARWRLSQKTLEQLEEIQLQLLRRGIELLDKGGELWYLTCSVLKRENGRLIDKVCQELSLETRLKEAILPNADGWDGGFGCALRKIG</sequence>
<dbReference type="Pfam" id="PF01029">
    <property type="entry name" value="NusB"/>
    <property type="match status" value="1"/>
</dbReference>
<keyword evidence="3 5" id="KW-0949">S-adenosyl-L-methionine</keyword>
<reference evidence="7 8" key="1">
    <citation type="journal article" date="2010" name="PLoS ONE">
        <title>The Waddlia genome: a window into chlamydial biology.</title>
        <authorList>
            <person name="Bertelli C."/>
            <person name="Collyn F."/>
            <person name="Croxatto A."/>
            <person name="Ruckert C."/>
            <person name="Polkinghorne A."/>
            <person name="Kebbi-Beghdadi C."/>
            <person name="Goesmann A."/>
            <person name="Vaughan L."/>
            <person name="Greub G."/>
        </authorList>
    </citation>
    <scope>NUCLEOTIDE SEQUENCE [LARGE SCALE GENOMIC DNA]</scope>
    <source>
        <strain evidence="8">ATCC VR-1470 / WSU 86-1044</strain>
    </source>
</reference>
<dbReference type="PRINTS" id="PR02008">
    <property type="entry name" value="RCMTFAMILY"/>
</dbReference>
<feature type="domain" description="SAM-dependent MTase RsmB/NOP-type" evidence="6">
    <location>
        <begin position="158"/>
        <end position="421"/>
    </location>
</feature>
<dbReference type="HOGENOM" id="CLU_005316_0_1_0"/>
<dbReference type="EMBL" id="CP001928">
    <property type="protein sequence ID" value="ADI37521.1"/>
    <property type="molecule type" value="Genomic_DNA"/>
</dbReference>
<evidence type="ECO:0000256" key="1">
    <source>
        <dbReference type="ARBA" id="ARBA00022603"/>
    </source>
</evidence>
<organism evidence="7 8">
    <name type="scientific">Waddlia chondrophila (strain ATCC VR-1470 / WSU 86-1044)</name>
    <dbReference type="NCBI Taxonomy" id="716544"/>
    <lineage>
        <taxon>Bacteria</taxon>
        <taxon>Pseudomonadati</taxon>
        <taxon>Chlamydiota</taxon>
        <taxon>Chlamydiia</taxon>
        <taxon>Parachlamydiales</taxon>
        <taxon>Waddliaceae</taxon>
        <taxon>Waddlia</taxon>
    </lineage>
</organism>
<evidence type="ECO:0000256" key="4">
    <source>
        <dbReference type="ARBA" id="ARBA00022884"/>
    </source>
</evidence>
<dbReference type="InterPro" id="IPR035926">
    <property type="entry name" value="NusB-like_sf"/>
</dbReference>